<evidence type="ECO:0000256" key="2">
    <source>
        <dbReference type="ARBA" id="ARBA00022606"/>
    </source>
</evidence>
<feature type="transmembrane region" description="Helical" evidence="10">
    <location>
        <begin position="242"/>
        <end position="262"/>
    </location>
</feature>
<evidence type="ECO:0000313" key="13">
    <source>
        <dbReference type="Proteomes" id="UP000002280"/>
    </source>
</evidence>
<proteinExistence type="predicted"/>
<evidence type="ECO:0000256" key="1">
    <source>
        <dbReference type="ARBA" id="ARBA00004141"/>
    </source>
</evidence>
<keyword evidence="5 10" id="KW-1133">Transmembrane helix</keyword>
<dbReference type="FunFam" id="1.20.1070.10:FF:000002">
    <property type="entry name" value="Olfactory receptor"/>
    <property type="match status" value="1"/>
</dbReference>
<dbReference type="AlphaFoldDB" id="F6PYV2"/>
<keyword evidence="7 10" id="KW-0472">Membrane</keyword>
<evidence type="ECO:0000256" key="10">
    <source>
        <dbReference type="SAM" id="Phobius"/>
    </source>
</evidence>
<dbReference type="GO" id="GO:0004984">
    <property type="term" value="F:olfactory receptor activity"/>
    <property type="evidence" value="ECO:0000318"/>
    <property type="project" value="GO_Central"/>
</dbReference>
<evidence type="ECO:0000256" key="3">
    <source>
        <dbReference type="ARBA" id="ARBA00022692"/>
    </source>
</evidence>
<dbReference type="KEGG" id="mdo:100020356"/>
<feature type="domain" description="G-protein coupled receptors family 1 profile" evidence="11">
    <location>
        <begin position="42"/>
        <end position="293"/>
    </location>
</feature>
<feature type="transmembrane region" description="Helical" evidence="10">
    <location>
        <begin position="62"/>
        <end position="87"/>
    </location>
</feature>
<comment type="subcellular location">
    <subcellularLocation>
        <location evidence="1">Membrane</location>
        <topology evidence="1">Multi-pass membrane protein</topology>
    </subcellularLocation>
</comment>
<dbReference type="HOGENOM" id="CLU_012526_0_0_1"/>
<keyword evidence="6" id="KW-0297">G-protein coupled receptor</keyword>
<dbReference type="SUPFAM" id="SSF81321">
    <property type="entry name" value="Family A G protein-coupled receptor-like"/>
    <property type="match status" value="1"/>
</dbReference>
<dbReference type="PROSITE" id="PS50262">
    <property type="entry name" value="G_PROTEIN_RECEP_F1_2"/>
    <property type="match status" value="1"/>
</dbReference>
<dbReference type="InterPro" id="IPR017452">
    <property type="entry name" value="GPCR_Rhodpsn_7TM"/>
</dbReference>
<feature type="transmembrane region" description="Helical" evidence="10">
    <location>
        <begin position="198"/>
        <end position="230"/>
    </location>
</feature>
<evidence type="ECO:0000256" key="7">
    <source>
        <dbReference type="ARBA" id="ARBA00023136"/>
    </source>
</evidence>
<feature type="transmembrane region" description="Helical" evidence="10">
    <location>
        <begin position="274"/>
        <end position="295"/>
    </location>
</feature>
<accession>F6PYV2</accession>
<dbReference type="Bgee" id="ENSMODG00000022940">
    <property type="expression patterns" value="Expressed in testis and 2 other cell types or tissues"/>
</dbReference>
<dbReference type="InterPro" id="IPR000276">
    <property type="entry name" value="GPCR_Rhodpsn"/>
</dbReference>
<evidence type="ECO:0000256" key="4">
    <source>
        <dbReference type="ARBA" id="ARBA00022725"/>
    </source>
</evidence>
<feature type="transmembrane region" description="Helical" evidence="10">
    <location>
        <begin position="141"/>
        <end position="164"/>
    </location>
</feature>
<keyword evidence="3 10" id="KW-0812">Transmembrane</keyword>
<reference evidence="12" key="2">
    <citation type="submission" date="2025-08" db="UniProtKB">
        <authorList>
            <consortium name="Ensembl"/>
        </authorList>
    </citation>
    <scope>IDENTIFICATION</scope>
</reference>
<evidence type="ECO:0000256" key="5">
    <source>
        <dbReference type="ARBA" id="ARBA00022989"/>
    </source>
</evidence>
<dbReference type="PRINTS" id="PR00245">
    <property type="entry name" value="OLFACTORYR"/>
</dbReference>
<dbReference type="STRING" id="13616.ENSMODP00000027671"/>
<keyword evidence="2" id="KW-0716">Sensory transduction</keyword>
<evidence type="ECO:0000256" key="9">
    <source>
        <dbReference type="ARBA" id="ARBA00023224"/>
    </source>
</evidence>
<reference evidence="12" key="3">
    <citation type="submission" date="2025-09" db="UniProtKB">
        <authorList>
            <consortium name="Ensembl"/>
        </authorList>
    </citation>
    <scope>IDENTIFICATION</scope>
</reference>
<evidence type="ECO:0000313" key="12">
    <source>
        <dbReference type="Ensembl" id="ENSMODP00000027671.2"/>
    </source>
</evidence>
<dbReference type="Pfam" id="PF13853">
    <property type="entry name" value="7tm_4"/>
    <property type="match status" value="1"/>
</dbReference>
<dbReference type="GeneTree" id="ENSGT01150000286967"/>
<keyword evidence="8" id="KW-0675">Receptor</keyword>
<dbReference type="Proteomes" id="UP000002280">
    <property type="component" value="Chromosome 4"/>
</dbReference>
<reference evidence="12 13" key="1">
    <citation type="journal article" date="2007" name="Nature">
        <title>Genome of the marsupial Monodelphis domestica reveals innovation in non-coding sequences.</title>
        <authorList>
            <person name="Mikkelsen T.S."/>
            <person name="Wakefield M.J."/>
            <person name="Aken B."/>
            <person name="Amemiya C.T."/>
            <person name="Chang J.L."/>
            <person name="Duke S."/>
            <person name="Garber M."/>
            <person name="Gentles A.J."/>
            <person name="Goodstadt L."/>
            <person name="Heger A."/>
            <person name="Jurka J."/>
            <person name="Kamal M."/>
            <person name="Mauceli E."/>
            <person name="Searle S.M."/>
            <person name="Sharpe T."/>
            <person name="Baker M.L."/>
            <person name="Batzer M.A."/>
            <person name="Benos P.V."/>
            <person name="Belov K."/>
            <person name="Clamp M."/>
            <person name="Cook A."/>
            <person name="Cuff J."/>
            <person name="Das R."/>
            <person name="Davidow L."/>
            <person name="Deakin J.E."/>
            <person name="Fazzari M.J."/>
            <person name="Glass J.L."/>
            <person name="Grabherr M."/>
            <person name="Greally J.M."/>
            <person name="Gu W."/>
            <person name="Hore T.A."/>
            <person name="Huttley G.A."/>
            <person name="Kleber M."/>
            <person name="Jirtle R.L."/>
            <person name="Koina E."/>
            <person name="Lee J.T."/>
            <person name="Mahony S."/>
            <person name="Marra M.A."/>
            <person name="Miller R.D."/>
            <person name="Nicholls R.D."/>
            <person name="Oda M."/>
            <person name="Papenfuss A.T."/>
            <person name="Parra Z.E."/>
            <person name="Pollock D.D."/>
            <person name="Ray D.A."/>
            <person name="Schein J.E."/>
            <person name="Speed T.P."/>
            <person name="Thompson K."/>
            <person name="VandeBerg J.L."/>
            <person name="Wade C.M."/>
            <person name="Walker J.A."/>
            <person name="Waters P.D."/>
            <person name="Webber C."/>
            <person name="Weidman J.R."/>
            <person name="Xie X."/>
            <person name="Zody M.C."/>
            <person name="Baldwin J."/>
            <person name="Abdouelleil A."/>
            <person name="Abdulkadir J."/>
            <person name="Abebe A."/>
            <person name="Abera B."/>
            <person name="Abreu J."/>
            <person name="Acer S.C."/>
            <person name="Aftuck L."/>
            <person name="Alexander A."/>
            <person name="An P."/>
            <person name="Anderson E."/>
            <person name="Anderson S."/>
            <person name="Arachi H."/>
            <person name="Azer M."/>
            <person name="Bachantsang P."/>
            <person name="Barry A."/>
            <person name="Bayul T."/>
            <person name="Berlin A."/>
            <person name="Bessette D."/>
            <person name="Bloom T."/>
            <person name="Bloom T."/>
            <person name="Boguslavskiy L."/>
            <person name="Bonnet C."/>
            <person name="Boukhgalter B."/>
            <person name="Bourzgui I."/>
            <person name="Brown A."/>
            <person name="Cahill P."/>
            <person name="Channer S."/>
            <person name="Cheshatsang Y."/>
            <person name="Chuda L."/>
            <person name="Citroen M."/>
            <person name="Collymore A."/>
            <person name="Cooke P."/>
            <person name="Costello M."/>
            <person name="D'Aco K."/>
            <person name="Daza R."/>
            <person name="De Haan G."/>
            <person name="DeGray S."/>
            <person name="DeMaso C."/>
            <person name="Dhargay N."/>
            <person name="Dooley K."/>
            <person name="Dooley E."/>
            <person name="Doricent M."/>
            <person name="Dorje P."/>
            <person name="Dorjee K."/>
            <person name="Dupes A."/>
            <person name="Elong R."/>
            <person name="Falk J."/>
            <person name="Farina A."/>
            <person name="Faro S."/>
            <person name="Ferguson D."/>
            <person name="Fisher S."/>
            <person name="Foley C.D."/>
            <person name="Franke A."/>
            <person name="Friedrich D."/>
            <person name="Gadbois L."/>
            <person name="Gearin G."/>
            <person name="Gearin C.R."/>
            <person name="Giannoukos G."/>
            <person name="Goode T."/>
            <person name="Graham J."/>
            <person name="Grandbois E."/>
            <person name="Grewal S."/>
            <person name="Gyaltsen K."/>
            <person name="Hafez N."/>
            <person name="Hagos B."/>
            <person name="Hall J."/>
            <person name="Henson C."/>
            <person name="Hollinger A."/>
            <person name="Honan T."/>
            <person name="Huard M.D."/>
            <person name="Hughes L."/>
            <person name="Hurhula B."/>
            <person name="Husby M.E."/>
            <person name="Kamat A."/>
            <person name="Kanga B."/>
            <person name="Kashin S."/>
            <person name="Khazanovich D."/>
            <person name="Kisner P."/>
            <person name="Lance K."/>
            <person name="Lara M."/>
            <person name="Lee W."/>
            <person name="Lennon N."/>
            <person name="Letendre F."/>
            <person name="LeVine R."/>
            <person name="Lipovsky A."/>
            <person name="Liu X."/>
            <person name="Liu J."/>
            <person name="Liu S."/>
            <person name="Lokyitsang T."/>
            <person name="Lokyitsang Y."/>
            <person name="Lubonja R."/>
            <person name="Lui A."/>
            <person name="MacDonald P."/>
            <person name="Magnisalis V."/>
            <person name="Maru K."/>
            <person name="Matthews C."/>
            <person name="McCusker W."/>
            <person name="McDonough S."/>
            <person name="Mehta T."/>
            <person name="Meldrim J."/>
            <person name="Meneus L."/>
            <person name="Mihai O."/>
            <person name="Mihalev A."/>
            <person name="Mihova T."/>
            <person name="Mittelman R."/>
            <person name="Mlenga V."/>
            <person name="Montmayeur A."/>
            <person name="Mulrain L."/>
            <person name="Navidi A."/>
            <person name="Naylor J."/>
            <person name="Negash T."/>
            <person name="Nguyen T."/>
            <person name="Nguyen N."/>
            <person name="Nicol R."/>
            <person name="Norbu C."/>
            <person name="Norbu N."/>
            <person name="Novod N."/>
            <person name="O'Neill B."/>
            <person name="Osman S."/>
            <person name="Markiewicz E."/>
            <person name="Oyono O.L."/>
            <person name="Patti C."/>
            <person name="Phunkhang P."/>
            <person name="Pierre F."/>
            <person name="Priest M."/>
            <person name="Raghuraman S."/>
            <person name="Rege F."/>
            <person name="Reyes R."/>
            <person name="Rise C."/>
            <person name="Rogov P."/>
            <person name="Ross K."/>
            <person name="Ryan E."/>
            <person name="Settipalli S."/>
            <person name="Shea T."/>
            <person name="Sherpa N."/>
            <person name="Shi L."/>
            <person name="Shih D."/>
            <person name="Sparrow T."/>
            <person name="Spaulding J."/>
            <person name="Stalker J."/>
            <person name="Stange-Thomann N."/>
            <person name="Stavropoulos S."/>
            <person name="Stone C."/>
            <person name="Strader C."/>
            <person name="Tesfaye S."/>
            <person name="Thomson T."/>
            <person name="Thoulutsang Y."/>
            <person name="Thoulutsang D."/>
            <person name="Topham K."/>
            <person name="Topping I."/>
            <person name="Tsamla T."/>
            <person name="Vassiliev H."/>
            <person name="Vo A."/>
            <person name="Wangchuk T."/>
            <person name="Wangdi T."/>
            <person name="Weiand M."/>
            <person name="Wilkinson J."/>
            <person name="Wilson A."/>
            <person name="Yadav S."/>
            <person name="Young G."/>
            <person name="Yu Q."/>
            <person name="Zembek L."/>
            <person name="Zhong D."/>
            <person name="Zimmer A."/>
            <person name="Zwirko Z."/>
            <person name="Jaffe D.B."/>
            <person name="Alvarez P."/>
            <person name="Brockman W."/>
            <person name="Butler J."/>
            <person name="Chin C."/>
            <person name="Gnerre S."/>
            <person name="MacCallum I."/>
            <person name="Graves J.A."/>
            <person name="Ponting C.P."/>
            <person name="Breen M."/>
            <person name="Samollow P.B."/>
            <person name="Lander E.S."/>
            <person name="Lindblad-Toh K."/>
        </authorList>
    </citation>
    <scope>NUCLEOTIDE SEQUENCE [LARGE SCALE GENOMIC DNA]</scope>
</reference>
<evidence type="ECO:0000259" key="11">
    <source>
        <dbReference type="PROSITE" id="PS50262"/>
    </source>
</evidence>
<dbReference type="PANTHER" id="PTHR26450">
    <property type="entry name" value="OLFACTORY RECEPTOR 56B1-RELATED"/>
    <property type="match status" value="1"/>
</dbReference>
<dbReference type="Ensembl" id="ENSMODT00000029210.2">
    <property type="protein sequence ID" value="ENSMODP00000027671.2"/>
    <property type="gene ID" value="ENSMODG00000022940.2"/>
</dbReference>
<dbReference type="CDD" id="cd15222">
    <property type="entry name" value="7tmA_OR51-like"/>
    <property type="match status" value="1"/>
</dbReference>
<evidence type="ECO:0000256" key="6">
    <source>
        <dbReference type="ARBA" id="ARBA00023040"/>
    </source>
</evidence>
<organism evidence="12 13">
    <name type="scientific">Monodelphis domestica</name>
    <name type="common">Gray short-tailed opossum</name>
    <dbReference type="NCBI Taxonomy" id="13616"/>
    <lineage>
        <taxon>Eukaryota</taxon>
        <taxon>Metazoa</taxon>
        <taxon>Chordata</taxon>
        <taxon>Craniata</taxon>
        <taxon>Vertebrata</taxon>
        <taxon>Euteleostomi</taxon>
        <taxon>Mammalia</taxon>
        <taxon>Metatheria</taxon>
        <taxon>Didelphimorphia</taxon>
        <taxon>Didelphidae</taxon>
        <taxon>Monodelphis</taxon>
    </lineage>
</organism>
<dbReference type="GO" id="GO:0004930">
    <property type="term" value="F:G protein-coupled receptor activity"/>
    <property type="evidence" value="ECO:0007669"/>
    <property type="project" value="UniProtKB-KW"/>
</dbReference>
<evidence type="ECO:0000256" key="8">
    <source>
        <dbReference type="ARBA" id="ARBA00023170"/>
    </source>
</evidence>
<sequence length="350" mass="39294">MSVFNNSALYPQFLLTGFQGLEAKYSLISLPICLIYIISIAGNITILFIIRTEPSLHQPMYYFLSMLALTDLGLSTVTLPTMVSVFWFHARDISFVACAVQMYFIHVFSIIESAILLAMAFDRVVAIREPLRYSAILTNSIIIRIGLASAGRALILVFPVPFLLKRLQFHTISTLSYPFCLHQDLIKLTVSSRRISSIYGLMVVISSMGLDSVLLLLSYMLILVTVLSVASKTERFKALNTCISHICAVLTFYTPMIGLSMIRRYGQNASPMVHVLMADVYLLVPPLMNPIVYSVKTKQIRLRILKKLKKTEGIGDSLLFLLNGDNQTSLLHGFLIFSQRVIIYVITFLS</sequence>
<keyword evidence="13" id="KW-1185">Reference proteome</keyword>
<keyword evidence="9" id="KW-0807">Transducer</keyword>
<dbReference type="PRINTS" id="PR00237">
    <property type="entry name" value="GPCRRHODOPSN"/>
</dbReference>
<dbReference type="eggNOG" id="ENOG502RF9W">
    <property type="taxonomic scope" value="Eukaryota"/>
</dbReference>
<dbReference type="OMA" id="RRINSIY"/>
<dbReference type="GO" id="GO:0071396">
    <property type="term" value="P:cellular response to lipid"/>
    <property type="evidence" value="ECO:0007669"/>
    <property type="project" value="UniProtKB-ARBA"/>
</dbReference>
<name>F6PYV2_MONDO</name>
<dbReference type="Gene3D" id="1.20.1070.10">
    <property type="entry name" value="Rhodopsin 7-helix transmembrane proteins"/>
    <property type="match status" value="1"/>
</dbReference>
<dbReference type="GO" id="GO:0005886">
    <property type="term" value="C:plasma membrane"/>
    <property type="evidence" value="ECO:0000318"/>
    <property type="project" value="GO_Central"/>
</dbReference>
<protein>
    <submittedName>
        <fullName evidence="12">Olfactory receptor 51G2-like</fullName>
    </submittedName>
</protein>
<feature type="transmembrane region" description="Helical" evidence="10">
    <location>
        <begin position="28"/>
        <end position="50"/>
    </location>
</feature>
<feature type="transmembrane region" description="Helical" evidence="10">
    <location>
        <begin position="93"/>
        <end position="121"/>
    </location>
</feature>
<dbReference type="PANTHER" id="PTHR26450:SF35">
    <property type="entry name" value="OLFACTORY RECEPTOR"/>
    <property type="match status" value="1"/>
</dbReference>
<dbReference type="InterPro" id="IPR000725">
    <property type="entry name" value="Olfact_rcpt"/>
</dbReference>
<dbReference type="InParanoid" id="F6PYV2"/>
<dbReference type="InterPro" id="IPR050402">
    <property type="entry name" value="OR51/52/56-like"/>
</dbReference>
<keyword evidence="4" id="KW-0552">Olfaction</keyword>